<evidence type="ECO:0000313" key="1">
    <source>
        <dbReference type="EMBL" id="MBO0350168.1"/>
    </source>
</evidence>
<keyword evidence="2" id="KW-1185">Reference proteome</keyword>
<sequence length="66" mass="7617">MTNDNRQMTKQEYLWNYENQAIAVAYQTRGQGMPLLLLPAFSTVSSRDEMRGMAELLCDRFEVVAL</sequence>
<accession>A0ABS3FTR4</accession>
<proteinExistence type="predicted"/>
<keyword evidence="1" id="KW-0378">Hydrolase</keyword>
<evidence type="ECO:0000313" key="2">
    <source>
        <dbReference type="Proteomes" id="UP000664844"/>
    </source>
</evidence>
<organism evidence="1 2">
    <name type="scientific">Phormidium pseudopriestleyi FRX01</name>
    <dbReference type="NCBI Taxonomy" id="1759528"/>
    <lineage>
        <taxon>Bacteria</taxon>
        <taxon>Bacillati</taxon>
        <taxon>Cyanobacteriota</taxon>
        <taxon>Cyanophyceae</taxon>
        <taxon>Oscillatoriophycideae</taxon>
        <taxon>Oscillatoriales</taxon>
        <taxon>Oscillatoriaceae</taxon>
        <taxon>Phormidium</taxon>
    </lineage>
</organism>
<dbReference type="GO" id="GO:0016787">
    <property type="term" value="F:hydrolase activity"/>
    <property type="evidence" value="ECO:0007669"/>
    <property type="project" value="UniProtKB-KW"/>
</dbReference>
<protein>
    <submittedName>
        <fullName evidence="1">Alpha/beta hydrolase</fullName>
    </submittedName>
</protein>
<reference evidence="1 2" key="1">
    <citation type="submission" date="2021-03" db="EMBL/GenBank/DDBJ databases">
        <title>Metabolic Capacity of the Antarctic Cyanobacterium Phormidium pseudopriestleyi that Sustains Oxygenic Photosynthesis in the Presence of Hydrogen Sulfide.</title>
        <authorList>
            <person name="Lumian J.E."/>
            <person name="Jungblut A.D."/>
            <person name="Dillon M.L."/>
            <person name="Hawes I."/>
            <person name="Doran P.T."/>
            <person name="Mackey T.J."/>
            <person name="Dick G.J."/>
            <person name="Grettenberger C.L."/>
            <person name="Sumner D.Y."/>
        </authorList>
    </citation>
    <scope>NUCLEOTIDE SEQUENCE [LARGE SCALE GENOMIC DNA]</scope>
    <source>
        <strain evidence="1 2">FRX01</strain>
    </source>
</reference>
<feature type="non-terminal residue" evidence="1">
    <location>
        <position position="66"/>
    </location>
</feature>
<dbReference type="EMBL" id="JAFLQW010000370">
    <property type="protein sequence ID" value="MBO0350168.1"/>
    <property type="molecule type" value="Genomic_DNA"/>
</dbReference>
<name>A0ABS3FTR4_9CYAN</name>
<dbReference type="Proteomes" id="UP000664844">
    <property type="component" value="Unassembled WGS sequence"/>
</dbReference>
<comment type="caution">
    <text evidence="1">The sequence shown here is derived from an EMBL/GenBank/DDBJ whole genome shotgun (WGS) entry which is preliminary data.</text>
</comment>
<gene>
    <name evidence="1" type="ORF">J0895_13810</name>
</gene>